<dbReference type="AlphaFoldDB" id="A0A1C6JIA8"/>
<dbReference type="InterPro" id="IPR038765">
    <property type="entry name" value="Papain-like_cys_pep_sf"/>
</dbReference>
<gene>
    <name evidence="1" type="ORF">SAMEA3545359_02223</name>
</gene>
<name>A0A1C6JIA8_9FIRM</name>
<proteinExistence type="predicted"/>
<dbReference type="SUPFAM" id="SSF54001">
    <property type="entry name" value="Cysteine proteinases"/>
    <property type="match status" value="1"/>
</dbReference>
<dbReference type="Gene3D" id="3.90.1720.10">
    <property type="entry name" value="endopeptidase domain like (from Nostoc punctiforme)"/>
    <property type="match status" value="1"/>
</dbReference>
<reference evidence="1" key="1">
    <citation type="submission" date="2015-09" db="EMBL/GenBank/DDBJ databases">
        <authorList>
            <consortium name="Pathogen Informatics"/>
        </authorList>
    </citation>
    <scope>NUCLEOTIDE SEQUENCE</scope>
    <source>
        <strain evidence="1">2789STDY5834896</strain>
    </source>
</reference>
<evidence type="ECO:0000313" key="1">
    <source>
        <dbReference type="EMBL" id="SCJ81759.1"/>
    </source>
</evidence>
<organism evidence="1">
    <name type="scientific">uncultured Anaerotruncus sp</name>
    <dbReference type="NCBI Taxonomy" id="905011"/>
    <lineage>
        <taxon>Bacteria</taxon>
        <taxon>Bacillati</taxon>
        <taxon>Bacillota</taxon>
        <taxon>Clostridia</taxon>
        <taxon>Eubacteriales</taxon>
        <taxon>Oscillospiraceae</taxon>
        <taxon>Anaerotruncus</taxon>
        <taxon>environmental samples</taxon>
    </lineage>
</organism>
<sequence length="187" mass="21942">MEKDAVVQPQYIYIMFTHTGTWFSKVLRLITRNEFTHVSISLDKSLTQLYSFGRNTIKERPWEAGFVHEDPRGGVYKELSGTHCVVYQLEVSSEQYLRAKQIIEYFLRNQSEFKYNFPGLFFMAMGWPKRFRRRFVCSQFVAFVLENSGTLHFEKDFSLIRPQDLGRQSFGAVLYRGELANYDTVAG</sequence>
<accession>A0A1C6JIA8</accession>
<dbReference type="EMBL" id="FMHG01000001">
    <property type="protein sequence ID" value="SCJ81759.1"/>
    <property type="molecule type" value="Genomic_DNA"/>
</dbReference>
<protein>
    <submittedName>
        <fullName evidence="1">Uncharacterized protein</fullName>
    </submittedName>
</protein>